<feature type="signal peptide" evidence="1">
    <location>
        <begin position="1"/>
        <end position="27"/>
    </location>
</feature>
<feature type="chain" id="PRO_5029643134" description="EGF-like domain-containing protein" evidence="1">
    <location>
        <begin position="28"/>
        <end position="258"/>
    </location>
</feature>
<comment type="caution">
    <text evidence="2">The sequence shown here is derived from an EMBL/GenBank/DDBJ whole genome shotgun (WGS) entry which is preliminary data.</text>
</comment>
<dbReference type="Proteomes" id="UP000593572">
    <property type="component" value="Unassembled WGS sequence"/>
</dbReference>
<name>A0A7J8LSU2_9ROSI</name>
<protein>
    <recommendedName>
        <fullName evidence="4">EGF-like domain-containing protein</fullName>
    </recommendedName>
</protein>
<evidence type="ECO:0000256" key="1">
    <source>
        <dbReference type="SAM" id="SignalP"/>
    </source>
</evidence>
<accession>A0A7J8LSU2</accession>
<dbReference type="AlphaFoldDB" id="A0A7J8LSU2"/>
<dbReference type="PANTHER" id="PTHR33881">
    <property type="entry name" value="NEUROGENIC LOCUS NOTCH-LIKE PROTEIN"/>
    <property type="match status" value="1"/>
</dbReference>
<gene>
    <name evidence="2" type="ORF">Golob_025681</name>
</gene>
<dbReference type="PANTHER" id="PTHR33881:SF7">
    <property type="entry name" value="NEUROGENIC LOCUS NOTCH-LIKE PROTEIN"/>
    <property type="match status" value="1"/>
</dbReference>
<sequence>MFLPMSSLKTLAFLSIFLLLHLKIAKTDFLPPLLSPLFGFFFMVADDVCKEVKCGRGKCKPSINGTLPFYICECDPGWKQTFSDKDDHAHLKFLPCIVPNCSMNNVCSAAPSPAQEKASDTDQSAFDILCLGFSVCRWTNCGGGSCNKTSPFTYDCRCSEGYFNLLNVSAFPCYKECKNILFNFVVFPGAIGLDCANLGISLTNKSTSVTPTPSTSQNDVNQDFLTHALLCPLEFEEDIKLLSPSNLQPLSSLESATS</sequence>
<proteinExistence type="predicted"/>
<keyword evidence="1" id="KW-0732">Signal</keyword>
<evidence type="ECO:0008006" key="4">
    <source>
        <dbReference type="Google" id="ProtNLM"/>
    </source>
</evidence>
<evidence type="ECO:0000313" key="2">
    <source>
        <dbReference type="EMBL" id="MBA0555508.1"/>
    </source>
</evidence>
<organism evidence="2 3">
    <name type="scientific">Gossypium lobatum</name>
    <dbReference type="NCBI Taxonomy" id="34289"/>
    <lineage>
        <taxon>Eukaryota</taxon>
        <taxon>Viridiplantae</taxon>
        <taxon>Streptophyta</taxon>
        <taxon>Embryophyta</taxon>
        <taxon>Tracheophyta</taxon>
        <taxon>Spermatophyta</taxon>
        <taxon>Magnoliopsida</taxon>
        <taxon>eudicotyledons</taxon>
        <taxon>Gunneridae</taxon>
        <taxon>Pentapetalae</taxon>
        <taxon>rosids</taxon>
        <taxon>malvids</taxon>
        <taxon>Malvales</taxon>
        <taxon>Malvaceae</taxon>
        <taxon>Malvoideae</taxon>
        <taxon>Gossypium</taxon>
    </lineage>
</organism>
<reference evidence="2 3" key="1">
    <citation type="journal article" date="2019" name="Genome Biol. Evol.">
        <title>Insights into the evolution of the New World diploid cottons (Gossypium, subgenus Houzingenia) based on genome sequencing.</title>
        <authorList>
            <person name="Grover C.E."/>
            <person name="Arick M.A. 2nd"/>
            <person name="Thrash A."/>
            <person name="Conover J.L."/>
            <person name="Sanders W.S."/>
            <person name="Peterson D.G."/>
            <person name="Frelichowski J.E."/>
            <person name="Scheffler J.A."/>
            <person name="Scheffler B.E."/>
            <person name="Wendel J.F."/>
        </authorList>
    </citation>
    <scope>NUCLEOTIDE SEQUENCE [LARGE SCALE GENOMIC DNA]</scope>
    <source>
        <strain evidence="2">157</strain>
        <tissue evidence="2">Leaf</tissue>
    </source>
</reference>
<evidence type="ECO:0000313" key="3">
    <source>
        <dbReference type="Proteomes" id="UP000593572"/>
    </source>
</evidence>
<keyword evidence="3" id="KW-1185">Reference proteome</keyword>
<dbReference type="EMBL" id="JABEZX010000005">
    <property type="protein sequence ID" value="MBA0555508.1"/>
    <property type="molecule type" value="Genomic_DNA"/>
</dbReference>